<gene>
    <name evidence="1" type="ORF">IC229_23750</name>
</gene>
<sequence>MRTYQSHLQATQSAGETLVANRKPVLRSSAIFPVLHTNVYSSKVIFMGYWLLKRNIREVGLLYTLRNQAGTLLSRKYVLIDSAKAWSVQMSEYADLLRKNDEAENFTGSLELEIFSTQDLVFPYPAFVLVYYNATSSSVVHTVGRVYNDIEDLQQNTEYQVSESGFDIYGRDELAPFLSFTNGPLPSEQPTVTYEIVDTQHRTTSGTFTLPDLKPYETVFLYLKEYIDLKSLLGDEPGMIRFGHNFSGFFPRFLVGNLDQKARSVSLTHSYYDSSSVADSKAYWPRQDDRFWDSSMSIPLYLTDGFFTKLVVYPVFSPSDFSLSFRFFDADGKLLGVVSDAEHFHSGSNQYVQIDLGDLANQANVSFERAKTAQIVGHWPDETRIPTRLKFGLNVGQNGRLSGLPSNVCFSPQVGNPKILDKPGTFKWAPFVNVGNSEIALTNSAPLRDYDRRANVTLSFYREADETVLERSCVVPPNGLYTIRLYDDNELRQFFGDTSGWMTARADNPFLNGYYFDFHPEGAVAADHLF</sequence>
<accession>A0A927ATJ5</accession>
<dbReference type="Proteomes" id="UP000598820">
    <property type="component" value="Unassembled WGS sequence"/>
</dbReference>
<dbReference type="AlphaFoldDB" id="A0A927ATJ5"/>
<dbReference type="EMBL" id="JACWZY010000024">
    <property type="protein sequence ID" value="MBD2703680.1"/>
    <property type="molecule type" value="Genomic_DNA"/>
</dbReference>
<reference evidence="1" key="1">
    <citation type="submission" date="2020-09" db="EMBL/GenBank/DDBJ databases">
        <authorList>
            <person name="Kim M.K."/>
        </authorList>
    </citation>
    <scope>NUCLEOTIDE SEQUENCE</scope>
    <source>
        <strain evidence="1">BT702</strain>
    </source>
</reference>
<proteinExistence type="predicted"/>
<name>A0A927ATJ5_9BACT</name>
<organism evidence="1 2">
    <name type="scientific">Spirosoma profusum</name>
    <dbReference type="NCBI Taxonomy" id="2771354"/>
    <lineage>
        <taxon>Bacteria</taxon>
        <taxon>Pseudomonadati</taxon>
        <taxon>Bacteroidota</taxon>
        <taxon>Cytophagia</taxon>
        <taxon>Cytophagales</taxon>
        <taxon>Cytophagaceae</taxon>
        <taxon>Spirosoma</taxon>
    </lineage>
</organism>
<keyword evidence="2" id="KW-1185">Reference proteome</keyword>
<protein>
    <submittedName>
        <fullName evidence="1">Uncharacterized protein</fullName>
    </submittedName>
</protein>
<dbReference type="RefSeq" id="WP_190889538.1">
    <property type="nucleotide sequence ID" value="NZ_JACWZY010000024.1"/>
</dbReference>
<evidence type="ECO:0000313" key="1">
    <source>
        <dbReference type="EMBL" id="MBD2703680.1"/>
    </source>
</evidence>
<evidence type="ECO:0000313" key="2">
    <source>
        <dbReference type="Proteomes" id="UP000598820"/>
    </source>
</evidence>
<comment type="caution">
    <text evidence="1">The sequence shown here is derived from an EMBL/GenBank/DDBJ whole genome shotgun (WGS) entry which is preliminary data.</text>
</comment>